<dbReference type="FunFam" id="3.40.605.10:FF:000007">
    <property type="entry name" value="NAD/NADP-dependent betaine aldehyde dehydrogenase"/>
    <property type="match status" value="1"/>
</dbReference>
<dbReference type="GO" id="GO:0016620">
    <property type="term" value="F:oxidoreductase activity, acting on the aldehyde or oxo group of donors, NAD or NADP as acceptor"/>
    <property type="evidence" value="ECO:0007669"/>
    <property type="project" value="InterPro"/>
</dbReference>
<dbReference type="PANTHER" id="PTHR42804:SF1">
    <property type="entry name" value="ALDEHYDE DEHYDROGENASE-RELATED"/>
    <property type="match status" value="1"/>
</dbReference>
<dbReference type="Gene3D" id="3.40.309.10">
    <property type="entry name" value="Aldehyde Dehydrogenase, Chain A, domain 2"/>
    <property type="match status" value="1"/>
</dbReference>
<feature type="coiled-coil region" evidence="3">
    <location>
        <begin position="72"/>
        <end position="99"/>
    </location>
</feature>
<evidence type="ECO:0000256" key="2">
    <source>
        <dbReference type="ARBA" id="ARBA00023002"/>
    </source>
</evidence>
<dbReference type="InterPro" id="IPR015590">
    <property type="entry name" value="Aldehyde_DH_dom"/>
</dbReference>
<dbReference type="Gene3D" id="3.40.605.10">
    <property type="entry name" value="Aldehyde Dehydrogenase, Chain A, domain 1"/>
    <property type="match status" value="1"/>
</dbReference>
<name>A0A429X7V9_SIMTE</name>
<accession>A0A429X7V9</accession>
<keyword evidence="2" id="KW-0560">Oxidoreductase</keyword>
<dbReference type="EMBL" id="QYTW02000010">
    <property type="protein sequence ID" value="RST59507.1"/>
    <property type="molecule type" value="Genomic_DNA"/>
</dbReference>
<dbReference type="Pfam" id="PF00171">
    <property type="entry name" value="Aldedh"/>
    <property type="match status" value="1"/>
</dbReference>
<dbReference type="InterPro" id="IPR016161">
    <property type="entry name" value="Ald_DH/histidinol_DH"/>
</dbReference>
<dbReference type="InterPro" id="IPR016162">
    <property type="entry name" value="Ald_DH_N"/>
</dbReference>
<protein>
    <submittedName>
        <fullName evidence="5">Aldehyde dehydrogenase family protein</fullName>
    </submittedName>
</protein>
<sequence length="489" mass="53176">MTSRVGALPVKANLINGEWRKSDQKNETKSPINGEVIGYYYEPCEADVEEAIQAARNAFVHTEWRHNRHMRAKALNDLADQLEKRHEEIIQLLSKENGKVIGEAEFEFSLTPPKLRYYAALALTDTGQSAQIRQDLHSTLISEPIGVAGVIVPWNSPVILSVRSFAPALAAGCTCVIKMPAQTALVNGLLAEIIADTPSLPAGVLNIITESGDIVSKKLIEAKEVDVISYTGSTQVGRKIMEGCSKRLKRMSLELGGKTPMIVFNDADLNAAIPTLVAGITTFTGQFCMTGSRILVQSGIAAEVRKRLTEALLTVKVGPGNDPNSQMGPLIDAANAVRVDQKVEEMIAGGAEVIVRGGRGKTEMSVVSESDAYYRPTLLATQNLNSPLIQEEIFGPVASFEIFETDEEAIERANATDYGLSASIWTSNRDRSIRMPNKIDAGTVWINAWAVVFDQFEEGGFKQSGIGRLNGLTALAEFQEYKHVVQATN</sequence>
<comment type="similarity">
    <text evidence="1">Belongs to the aldehyde dehydrogenase family.</text>
</comment>
<proteinExistence type="inferred from homology"/>
<evidence type="ECO:0000256" key="3">
    <source>
        <dbReference type="SAM" id="Coils"/>
    </source>
</evidence>
<dbReference type="Proteomes" id="UP000287296">
    <property type="component" value="Unassembled WGS sequence"/>
</dbReference>
<organism evidence="5 6">
    <name type="scientific">Siminovitchia terrae</name>
    <name type="common">Bacillus terrae</name>
    <dbReference type="NCBI Taxonomy" id="1914933"/>
    <lineage>
        <taxon>Bacteria</taxon>
        <taxon>Bacillati</taxon>
        <taxon>Bacillota</taxon>
        <taxon>Bacilli</taxon>
        <taxon>Bacillales</taxon>
        <taxon>Bacillaceae</taxon>
        <taxon>Siminovitchia</taxon>
    </lineage>
</organism>
<dbReference type="AlphaFoldDB" id="A0A429X7V9"/>
<dbReference type="InterPro" id="IPR016163">
    <property type="entry name" value="Ald_DH_C"/>
</dbReference>
<evidence type="ECO:0000256" key="1">
    <source>
        <dbReference type="ARBA" id="ARBA00009986"/>
    </source>
</evidence>
<gene>
    <name evidence="5" type="ORF">D5F11_011810</name>
</gene>
<feature type="domain" description="Aldehyde dehydrogenase" evidence="4">
    <location>
        <begin position="19"/>
        <end position="484"/>
    </location>
</feature>
<evidence type="ECO:0000259" key="4">
    <source>
        <dbReference type="Pfam" id="PF00171"/>
    </source>
</evidence>
<reference evidence="5 6" key="1">
    <citation type="submission" date="2018-12" db="EMBL/GenBank/DDBJ databases">
        <authorList>
            <person name="Sun L."/>
            <person name="Chen Z."/>
        </authorList>
    </citation>
    <scope>NUCLEOTIDE SEQUENCE [LARGE SCALE GENOMIC DNA]</scope>
    <source>
        <strain evidence="5 6">LMG 29736</strain>
    </source>
</reference>
<comment type="caution">
    <text evidence="5">The sequence shown here is derived from an EMBL/GenBank/DDBJ whole genome shotgun (WGS) entry which is preliminary data.</text>
</comment>
<evidence type="ECO:0000313" key="5">
    <source>
        <dbReference type="EMBL" id="RST59507.1"/>
    </source>
</evidence>
<evidence type="ECO:0000313" key="6">
    <source>
        <dbReference type="Proteomes" id="UP000287296"/>
    </source>
</evidence>
<keyword evidence="3" id="KW-0175">Coiled coil</keyword>
<dbReference type="OrthoDB" id="9804734at2"/>
<dbReference type="SUPFAM" id="SSF53720">
    <property type="entry name" value="ALDH-like"/>
    <property type="match status" value="1"/>
</dbReference>
<dbReference type="PANTHER" id="PTHR42804">
    <property type="entry name" value="ALDEHYDE DEHYDROGENASE"/>
    <property type="match status" value="1"/>
</dbReference>
<dbReference type="RefSeq" id="WP_120115556.1">
    <property type="nucleotide sequence ID" value="NZ_QYTW02000010.1"/>
</dbReference>